<sequence>RRNAVERAIGWIKGCRSVATRHDKLAVNYMAMVKLAMIQQHLRAISPSDRT</sequence>
<dbReference type="AlphaFoldDB" id="A0A560AVY8"/>
<dbReference type="Proteomes" id="UP000316083">
    <property type="component" value="Unassembled WGS sequence"/>
</dbReference>
<evidence type="ECO:0000313" key="2">
    <source>
        <dbReference type="Proteomes" id="UP000316083"/>
    </source>
</evidence>
<feature type="non-terminal residue" evidence="1">
    <location>
        <position position="1"/>
    </location>
</feature>
<accession>A0A560AVY8</accession>
<protein>
    <submittedName>
        <fullName evidence="1">DDE family transposase</fullName>
    </submittedName>
</protein>
<organism evidence="1 2">
    <name type="scientific">Azospirillum brasilense</name>
    <dbReference type="NCBI Taxonomy" id="192"/>
    <lineage>
        <taxon>Bacteria</taxon>
        <taxon>Pseudomonadati</taxon>
        <taxon>Pseudomonadota</taxon>
        <taxon>Alphaproteobacteria</taxon>
        <taxon>Rhodospirillales</taxon>
        <taxon>Azospirillaceae</taxon>
        <taxon>Azospirillum</taxon>
    </lineage>
</organism>
<proteinExistence type="predicted"/>
<reference evidence="1 2" key="1">
    <citation type="submission" date="2019-06" db="EMBL/GenBank/DDBJ databases">
        <title>Genomic Encyclopedia of Type Strains, Phase IV (KMG-V): Genome sequencing to study the core and pangenomes of soil and plant-associated prokaryotes.</title>
        <authorList>
            <person name="Whitman W."/>
        </authorList>
    </citation>
    <scope>NUCLEOTIDE SEQUENCE [LARGE SCALE GENOMIC DNA]</scope>
    <source>
        <strain evidence="1 2">BR 11796</strain>
    </source>
</reference>
<name>A0A560AVY8_AZOBR</name>
<comment type="caution">
    <text evidence="1">The sequence shown here is derived from an EMBL/GenBank/DDBJ whole genome shotgun (WGS) entry which is preliminary data.</text>
</comment>
<gene>
    <name evidence="1" type="ORF">FBZ82_110210</name>
</gene>
<evidence type="ECO:0000313" key="1">
    <source>
        <dbReference type="EMBL" id="TWA64515.1"/>
    </source>
</evidence>
<dbReference type="EMBL" id="VITF01000010">
    <property type="protein sequence ID" value="TWA64515.1"/>
    <property type="molecule type" value="Genomic_DNA"/>
</dbReference>